<dbReference type="KEGG" id="nmf:NMS_1509"/>
<evidence type="ECO:0000313" key="1">
    <source>
        <dbReference type="EMBL" id="BAO55518.1"/>
    </source>
</evidence>
<dbReference type="EMBL" id="AP014548">
    <property type="protein sequence ID" value="BAO55518.1"/>
    <property type="molecule type" value="Genomic_DNA"/>
</dbReference>
<name>W8VVK1_9FLAO</name>
<dbReference type="HOGENOM" id="CLU_3170854_0_0_10"/>
<keyword evidence="2" id="KW-1185">Reference proteome</keyword>
<organism evidence="1 2">
    <name type="scientific">Nonlabens marinus S1-08</name>
    <dbReference type="NCBI Taxonomy" id="1454201"/>
    <lineage>
        <taxon>Bacteria</taxon>
        <taxon>Pseudomonadati</taxon>
        <taxon>Bacteroidota</taxon>
        <taxon>Flavobacteriia</taxon>
        <taxon>Flavobacteriales</taxon>
        <taxon>Flavobacteriaceae</taxon>
        <taxon>Nonlabens</taxon>
    </lineage>
</organism>
<protein>
    <submittedName>
        <fullName evidence="1">Uncharacterized protein</fullName>
    </submittedName>
</protein>
<accession>W8VVK1</accession>
<dbReference type="Proteomes" id="UP000031760">
    <property type="component" value="Chromosome"/>
</dbReference>
<proteinExistence type="predicted"/>
<dbReference type="AlphaFoldDB" id="W8VVK1"/>
<evidence type="ECO:0000313" key="2">
    <source>
        <dbReference type="Proteomes" id="UP000031760"/>
    </source>
</evidence>
<gene>
    <name evidence="1" type="ORF">NMS_1509</name>
</gene>
<reference evidence="1 2" key="1">
    <citation type="journal article" date="2014" name="Proc. Natl. Acad. Sci. U.S.A.">
        <title>Functional characterization of flavobacteria rhodopsins reveals a unique class of light-driven chloride pump in bacteria.</title>
        <authorList>
            <person name="Yoshizawa S."/>
            <person name="Kumagai Y."/>
            <person name="Kim H."/>
            <person name="Ogura Y."/>
            <person name="Hayashi T."/>
            <person name="Iwasaki W."/>
            <person name="DeLong E.F."/>
            <person name="Kogure K."/>
        </authorList>
    </citation>
    <scope>NUCLEOTIDE SEQUENCE [LARGE SCALE GENOMIC DNA]</scope>
    <source>
        <strain evidence="1 2">S1-08</strain>
    </source>
</reference>
<sequence length="47" mass="5631">MSASPYLNWVWRTRNVSTSYKLKKTTIRGLFNVRNRVRFAFAKAKCY</sequence>